<feature type="compositionally biased region" description="Basic and acidic residues" evidence="1">
    <location>
        <begin position="573"/>
        <end position="582"/>
    </location>
</feature>
<feature type="compositionally biased region" description="Basic residues" evidence="1">
    <location>
        <begin position="321"/>
        <end position="330"/>
    </location>
</feature>
<dbReference type="Proteomes" id="UP000267251">
    <property type="component" value="Unassembled WGS sequence"/>
</dbReference>
<feature type="compositionally biased region" description="Polar residues" evidence="1">
    <location>
        <begin position="1"/>
        <end position="13"/>
    </location>
</feature>
<sequence length="853" mass="91053">MGNTTISQDSYVASPSPRHRHAPSMSVSAMMNRSGSQASSQSSFGAEIPNIPIEDTARAYAETTAALDARRTQSADSEREGPLTPTTPPNPSTSERTDSGELAREMARGVLAMPGPQVPPPSISQQRTLRRKPVLPGVVGAGIPPGEEEEEEERERREGYMEEAMAQEGIPPSEPTILTSPMGIVSRSVSSSGMSKSGSSRGVPAPLTIVSPRVPDVPQAPVTTPSLSVFDEASPITLRKEQELEDDMNEQDRPHTASAIYSHFPARPSQQDPYFEERAQSSFPSHIPPWSPLHPRHQRHPSTEHPHGNPSAPEAEGEGLKRRKSKKKKSKEQVGKQESLVAPWTRTLQRRVSAHRLGLTRDSNEVSGSRGGPGGLTRNHTITGRMGHATAESLHGLRPRTSQANMGPSSKDQALLHPPMTSSSSIIPPNNTARSGDPPSPLGYRLVRTMASAGSLASAAAAAEEGRPLPEEERAEAEGSAPNSLFAATEAWKRMAAAEDGRGMNDSSESTITTDPPVTKTPSPAPPPLLLDEAQEQRAQARMALDPADTEPRRLLRANSLARLRRHMAARNEGTEDPRTLDDSSGGLTPSTGGGSAPASTVTTPTECEGPQRQGTLPQGTDGAPRSLGPLVTGIPHSAAAATTTHTLSPQESGAPATLLHRSRSSPAIPDSILLRRTQAISPLLPAEVLQRAASISRSGGSIRRPRGKTFGEVPSSSPSSGPPILSLNFPTQAHGLPSPSPKASPSDTDSILGVPKRPVNEYEQAEAHLVDLKIVVDKKILIKLQIDRDIPLTRLWQVAKDKFCKCGYDSVMTPDKVLVYRDPAGNVVRLDGDFALSIVLTGCPRKMTFFCV</sequence>
<keyword evidence="3" id="KW-1185">Reference proteome</keyword>
<proteinExistence type="predicted"/>
<evidence type="ECO:0000256" key="1">
    <source>
        <dbReference type="SAM" id="MobiDB-lite"/>
    </source>
</evidence>
<feature type="compositionally biased region" description="Polar residues" evidence="1">
    <location>
        <begin position="505"/>
        <end position="514"/>
    </location>
</feature>
<feature type="region of interest" description="Disordered" evidence="1">
    <location>
        <begin position="458"/>
        <end position="484"/>
    </location>
</feature>
<dbReference type="AlphaFoldDB" id="A0A4P9Y1A8"/>
<feature type="region of interest" description="Disordered" evidence="1">
    <location>
        <begin position="417"/>
        <end position="441"/>
    </location>
</feature>
<protein>
    <submittedName>
        <fullName evidence="2">Uncharacterized protein</fullName>
    </submittedName>
</protein>
<evidence type="ECO:0000313" key="2">
    <source>
        <dbReference type="EMBL" id="RKP11841.1"/>
    </source>
</evidence>
<feature type="compositionally biased region" description="Low complexity" evidence="1">
    <location>
        <begin position="715"/>
        <end position="724"/>
    </location>
</feature>
<accession>A0A4P9Y1A8</accession>
<evidence type="ECO:0000313" key="3">
    <source>
        <dbReference type="Proteomes" id="UP000267251"/>
    </source>
</evidence>
<feature type="compositionally biased region" description="Low complexity" evidence="1">
    <location>
        <begin position="34"/>
        <end position="46"/>
    </location>
</feature>
<feature type="region of interest" description="Disordered" evidence="1">
    <location>
        <begin position="496"/>
        <end position="530"/>
    </location>
</feature>
<feature type="region of interest" description="Disordered" evidence="1">
    <location>
        <begin position="569"/>
        <end position="664"/>
    </location>
</feature>
<name>A0A4P9Y1A8_9FUNG</name>
<reference evidence="3" key="1">
    <citation type="journal article" date="2018" name="Nat. Microbiol.">
        <title>Leveraging single-cell genomics to expand the fungal tree of life.</title>
        <authorList>
            <person name="Ahrendt S.R."/>
            <person name="Quandt C.A."/>
            <person name="Ciobanu D."/>
            <person name="Clum A."/>
            <person name="Salamov A."/>
            <person name="Andreopoulos B."/>
            <person name="Cheng J.F."/>
            <person name="Woyke T."/>
            <person name="Pelin A."/>
            <person name="Henrissat B."/>
            <person name="Reynolds N.K."/>
            <person name="Benny G.L."/>
            <person name="Smith M.E."/>
            <person name="James T.Y."/>
            <person name="Grigoriev I.V."/>
        </authorList>
    </citation>
    <scope>NUCLEOTIDE SEQUENCE [LARGE SCALE GENOMIC DNA]</scope>
</reference>
<organism evidence="2 3">
    <name type="scientific">Piptocephalis cylindrospora</name>
    <dbReference type="NCBI Taxonomy" id="1907219"/>
    <lineage>
        <taxon>Eukaryota</taxon>
        <taxon>Fungi</taxon>
        <taxon>Fungi incertae sedis</taxon>
        <taxon>Zoopagomycota</taxon>
        <taxon>Zoopagomycotina</taxon>
        <taxon>Zoopagomycetes</taxon>
        <taxon>Zoopagales</taxon>
        <taxon>Piptocephalidaceae</taxon>
        <taxon>Piptocephalis</taxon>
    </lineage>
</organism>
<gene>
    <name evidence="2" type="ORF">BJ684DRAFT_21584</name>
</gene>
<feature type="compositionally biased region" description="Basic and acidic residues" evidence="1">
    <location>
        <begin position="95"/>
        <end position="107"/>
    </location>
</feature>
<dbReference type="EMBL" id="KZ988622">
    <property type="protein sequence ID" value="RKP11841.1"/>
    <property type="molecule type" value="Genomic_DNA"/>
</dbReference>
<feature type="compositionally biased region" description="Low complexity" evidence="1">
    <location>
        <begin position="185"/>
        <end position="203"/>
    </location>
</feature>
<feature type="region of interest" description="Disordered" evidence="1">
    <location>
        <begin position="1"/>
        <end position="342"/>
    </location>
</feature>
<feature type="compositionally biased region" description="Basic and acidic residues" evidence="1">
    <location>
        <begin position="68"/>
        <end position="81"/>
    </location>
</feature>
<feature type="compositionally biased region" description="Low complexity" evidence="1">
    <location>
        <begin position="418"/>
        <end position="432"/>
    </location>
</feature>
<dbReference type="OrthoDB" id="5593994at2759"/>
<feature type="region of interest" description="Disordered" evidence="1">
    <location>
        <begin position="355"/>
        <end position="380"/>
    </location>
</feature>
<feature type="region of interest" description="Disordered" evidence="1">
    <location>
        <begin position="695"/>
        <end position="750"/>
    </location>
</feature>